<name>A0ABS7HC96_9HYPH</name>
<evidence type="ECO:0000256" key="1">
    <source>
        <dbReference type="ARBA" id="ARBA00004651"/>
    </source>
</evidence>
<keyword evidence="4" id="KW-0997">Cell inner membrane</keyword>
<gene>
    <name evidence="12" type="ORF">JNB71_13945</name>
</gene>
<feature type="transmembrane region" description="Helical" evidence="11">
    <location>
        <begin position="259"/>
        <end position="276"/>
    </location>
</feature>
<evidence type="ECO:0000256" key="11">
    <source>
        <dbReference type="SAM" id="Phobius"/>
    </source>
</evidence>
<dbReference type="PANTHER" id="PTHR32196:SF32">
    <property type="entry name" value="XYLOSE TRANSPORT SYSTEM PERMEASE PROTEIN XYLH"/>
    <property type="match status" value="1"/>
</dbReference>
<feature type="transmembrane region" description="Helical" evidence="11">
    <location>
        <begin position="113"/>
        <end position="131"/>
    </location>
</feature>
<dbReference type="EMBL" id="JAEUAO010000003">
    <property type="protein sequence ID" value="MBW9064425.1"/>
    <property type="molecule type" value="Genomic_DNA"/>
</dbReference>
<evidence type="ECO:0000256" key="3">
    <source>
        <dbReference type="ARBA" id="ARBA00022475"/>
    </source>
</evidence>
<comment type="caution">
    <text evidence="12">The sequence shown here is derived from an EMBL/GenBank/DDBJ whole genome shotgun (WGS) entry which is preliminary data.</text>
</comment>
<dbReference type="Proteomes" id="UP000757604">
    <property type="component" value="Unassembled WGS sequence"/>
</dbReference>
<keyword evidence="6 11" id="KW-0812">Transmembrane</keyword>
<dbReference type="RefSeq" id="WP_220372413.1">
    <property type="nucleotide sequence ID" value="NZ_JAEUAO010000003.1"/>
</dbReference>
<feature type="transmembrane region" description="Helical" evidence="11">
    <location>
        <begin position="190"/>
        <end position="207"/>
    </location>
</feature>
<feature type="transmembrane region" description="Helical" evidence="11">
    <location>
        <begin position="389"/>
        <end position="406"/>
    </location>
</feature>
<dbReference type="InterPro" id="IPR001851">
    <property type="entry name" value="ABC_transp_permease"/>
</dbReference>
<keyword evidence="3" id="KW-1003">Cell membrane</keyword>
<accession>A0ABS7HC96</accession>
<comment type="function">
    <text evidence="9">Part of the binding-protein-dependent transport system for D-xylose. Probably responsible for the translocation of the substrate across the membrane.</text>
</comment>
<sequence>MTTVSQPVSSSSKVLPRLLRAIGGGHADTRLMAMVGVLALIWLCANILTGGVFLSPRNLFNLSLQVSVVAIMASGMILVIVTRHIDLSVGSQVGFLGVLGGLVQSVWLPDSIHAWWIASLVMLGGGVFIGLIQGALVAYARIPSFVVTLGGLLFLRNAAYELNDGTTIAPLTETFQILGGGQNGVLGGPLSWLFAFVVAGLVVGSLVRKHRRKRRLGIQKALQASDYFSAAAWCTCAFGFVAIMNSYNKPSTDEPMGMAFPVLILIAATAAMTLVAKRHRFGRHVFAVGGDPQSARLTGINTQRVVLKVFALMGLLSGLASVVLTARLNAAASGAGTMMELYVIAAAVIGGTSLAGGAGTILGGCVGALIMQSLQSAMVLLGIPSPTQSMVLAGVLVLAVWIDTMWRERRLS</sequence>
<evidence type="ECO:0000256" key="2">
    <source>
        <dbReference type="ARBA" id="ARBA00022448"/>
    </source>
</evidence>
<feature type="transmembrane region" description="Helical" evidence="11">
    <location>
        <begin position="87"/>
        <end position="107"/>
    </location>
</feature>
<evidence type="ECO:0000256" key="9">
    <source>
        <dbReference type="ARBA" id="ARBA00035611"/>
    </source>
</evidence>
<feature type="transmembrane region" description="Helical" evidence="11">
    <location>
        <begin position="227"/>
        <end position="247"/>
    </location>
</feature>
<keyword evidence="5" id="KW-0762">Sugar transport</keyword>
<keyword evidence="7 11" id="KW-1133">Transmembrane helix</keyword>
<dbReference type="PANTHER" id="PTHR32196">
    <property type="entry name" value="ABC TRANSPORTER PERMEASE PROTEIN YPHD-RELATED-RELATED"/>
    <property type="match status" value="1"/>
</dbReference>
<keyword evidence="13" id="KW-1185">Reference proteome</keyword>
<proteinExistence type="predicted"/>
<feature type="transmembrane region" description="Helical" evidence="11">
    <location>
        <begin position="31"/>
        <end position="53"/>
    </location>
</feature>
<evidence type="ECO:0000256" key="10">
    <source>
        <dbReference type="ARBA" id="ARBA00035686"/>
    </source>
</evidence>
<keyword evidence="2" id="KW-0813">Transport</keyword>
<evidence type="ECO:0000313" key="12">
    <source>
        <dbReference type="EMBL" id="MBW9064425.1"/>
    </source>
</evidence>
<evidence type="ECO:0000256" key="8">
    <source>
        <dbReference type="ARBA" id="ARBA00023136"/>
    </source>
</evidence>
<reference evidence="12 13" key="1">
    <citation type="journal article" date="2021" name="MBio">
        <title>Poor Competitiveness of Bradyrhizobium in Pigeon Pea Root Colonization in Indian Soils.</title>
        <authorList>
            <person name="Chalasani D."/>
            <person name="Basu A."/>
            <person name="Pullabhotla S.V.S.R.N."/>
            <person name="Jorrin B."/>
            <person name="Neal A.L."/>
            <person name="Poole P.S."/>
            <person name="Podile A.R."/>
            <person name="Tkacz A."/>
        </authorList>
    </citation>
    <scope>NUCLEOTIDE SEQUENCE [LARGE SCALE GENOMIC DNA]</scope>
    <source>
        <strain evidence="12 13">HU44</strain>
    </source>
</reference>
<evidence type="ECO:0000256" key="7">
    <source>
        <dbReference type="ARBA" id="ARBA00022989"/>
    </source>
</evidence>
<feature type="transmembrane region" description="Helical" evidence="11">
    <location>
        <begin position="305"/>
        <end position="324"/>
    </location>
</feature>
<dbReference type="CDD" id="cd06579">
    <property type="entry name" value="TM_PBP1_transp_AraH_like"/>
    <property type="match status" value="1"/>
</dbReference>
<evidence type="ECO:0000256" key="6">
    <source>
        <dbReference type="ARBA" id="ARBA00022692"/>
    </source>
</evidence>
<evidence type="ECO:0000256" key="4">
    <source>
        <dbReference type="ARBA" id="ARBA00022519"/>
    </source>
</evidence>
<comment type="subcellular location">
    <subcellularLocation>
        <location evidence="1">Cell membrane</location>
        <topology evidence="1">Multi-pass membrane protein</topology>
    </subcellularLocation>
</comment>
<evidence type="ECO:0000256" key="5">
    <source>
        <dbReference type="ARBA" id="ARBA00022597"/>
    </source>
</evidence>
<evidence type="ECO:0000313" key="13">
    <source>
        <dbReference type="Proteomes" id="UP000757604"/>
    </source>
</evidence>
<keyword evidence="8 11" id="KW-0472">Membrane</keyword>
<organism evidence="12 13">
    <name type="scientific">Rhizobium herbae</name>
    <dbReference type="NCBI Taxonomy" id="508661"/>
    <lineage>
        <taxon>Bacteria</taxon>
        <taxon>Pseudomonadati</taxon>
        <taxon>Pseudomonadota</taxon>
        <taxon>Alphaproteobacteria</taxon>
        <taxon>Hyphomicrobiales</taxon>
        <taxon>Rhizobiaceae</taxon>
        <taxon>Rhizobium/Agrobacterium group</taxon>
        <taxon>Rhizobium</taxon>
    </lineage>
</organism>
<dbReference type="Pfam" id="PF02653">
    <property type="entry name" value="BPD_transp_2"/>
    <property type="match status" value="1"/>
</dbReference>
<feature type="transmembrane region" description="Helical" evidence="11">
    <location>
        <begin position="59"/>
        <end position="80"/>
    </location>
</feature>
<protein>
    <recommendedName>
        <fullName evidence="10">Xylose transport system permease protein XylH</fullName>
    </recommendedName>
</protein>